<dbReference type="GO" id="GO:0006351">
    <property type="term" value="P:DNA-templated transcription"/>
    <property type="evidence" value="ECO:0007669"/>
    <property type="project" value="TreeGrafter"/>
</dbReference>
<accession>A0A2Z2NJF8</accession>
<proteinExistence type="inferred from homology"/>
<sequence length="290" mass="33040">MNNWDDIRYFLAVTRSGSVSGAAKVLGVNHSTVTRRIQSFEAKHGVELFIRQRDGYEMTEAADTILEQAQQMEEQSQQLSRTLYGRDSRLEGPISLTMTHDMFEYCLAEDLAQFQRKHPGIELNLIVSPGLRNLNSREADLAIRLTQAPPDYLVGHEVAGLQHGIYSSRQRPPDEPLGIVLWRDQEARPDWVAEHFPKASIALRVDNLSSMYAAVRAGFGVARMHCYMPDSLDHDDVIKLPISLPPSDWSVWVLSHTDLRKTRRVQLCRKFLLDRLKEKRGLFEGEQSVS</sequence>
<name>A0A2Z2NJF8_9GAMM</name>
<reference evidence="6 7" key="1">
    <citation type="submission" date="2016-12" db="EMBL/GenBank/DDBJ databases">
        <authorList>
            <person name="Song W.-J."/>
            <person name="Kurnit D.M."/>
        </authorList>
    </citation>
    <scope>NUCLEOTIDE SEQUENCE [LARGE SCALE GENOMIC DNA]</scope>
    <source>
        <strain evidence="6 7">IMCC3135</strain>
    </source>
</reference>
<dbReference type="RefSeq" id="WP_088916157.1">
    <property type="nucleotide sequence ID" value="NZ_CP018632.1"/>
</dbReference>
<dbReference type="Proteomes" id="UP000250079">
    <property type="component" value="Chromosome"/>
</dbReference>
<evidence type="ECO:0000313" key="7">
    <source>
        <dbReference type="Proteomes" id="UP000250079"/>
    </source>
</evidence>
<evidence type="ECO:0000256" key="3">
    <source>
        <dbReference type="ARBA" id="ARBA00023125"/>
    </source>
</evidence>
<keyword evidence="4" id="KW-0804">Transcription</keyword>
<keyword evidence="2" id="KW-0805">Transcription regulation</keyword>
<dbReference type="PROSITE" id="PS50931">
    <property type="entry name" value="HTH_LYSR"/>
    <property type="match status" value="1"/>
</dbReference>
<feature type="domain" description="HTH lysR-type" evidence="5">
    <location>
        <begin position="1"/>
        <end position="59"/>
    </location>
</feature>
<evidence type="ECO:0000256" key="4">
    <source>
        <dbReference type="ARBA" id="ARBA00023163"/>
    </source>
</evidence>
<evidence type="ECO:0000256" key="1">
    <source>
        <dbReference type="ARBA" id="ARBA00009437"/>
    </source>
</evidence>
<dbReference type="EMBL" id="CP018632">
    <property type="protein sequence ID" value="ASJ70635.1"/>
    <property type="molecule type" value="Genomic_DNA"/>
</dbReference>
<evidence type="ECO:0000313" key="6">
    <source>
        <dbReference type="EMBL" id="ASJ70635.1"/>
    </source>
</evidence>
<evidence type="ECO:0000259" key="5">
    <source>
        <dbReference type="PROSITE" id="PS50931"/>
    </source>
</evidence>
<dbReference type="GO" id="GO:0043565">
    <property type="term" value="F:sequence-specific DNA binding"/>
    <property type="evidence" value="ECO:0007669"/>
    <property type="project" value="TreeGrafter"/>
</dbReference>
<dbReference type="Pfam" id="PF00126">
    <property type="entry name" value="HTH_1"/>
    <property type="match status" value="1"/>
</dbReference>
<keyword evidence="7" id="KW-1185">Reference proteome</keyword>
<dbReference type="InterPro" id="IPR000847">
    <property type="entry name" value="LysR_HTH_N"/>
</dbReference>
<dbReference type="InterPro" id="IPR058163">
    <property type="entry name" value="LysR-type_TF_proteobact-type"/>
</dbReference>
<dbReference type="PANTHER" id="PTHR30537">
    <property type="entry name" value="HTH-TYPE TRANSCRIPTIONAL REGULATOR"/>
    <property type="match status" value="1"/>
</dbReference>
<dbReference type="OrthoDB" id="570111at2"/>
<organism evidence="6 7">
    <name type="scientific">Granulosicoccus antarcticus IMCC3135</name>
    <dbReference type="NCBI Taxonomy" id="1192854"/>
    <lineage>
        <taxon>Bacteria</taxon>
        <taxon>Pseudomonadati</taxon>
        <taxon>Pseudomonadota</taxon>
        <taxon>Gammaproteobacteria</taxon>
        <taxon>Chromatiales</taxon>
        <taxon>Granulosicoccaceae</taxon>
        <taxon>Granulosicoccus</taxon>
    </lineage>
</organism>
<protein>
    <submittedName>
        <fullName evidence="6">HTH-type transcriptional regulator CysL</fullName>
    </submittedName>
</protein>
<dbReference type="SUPFAM" id="SSF46785">
    <property type="entry name" value="Winged helix' DNA-binding domain"/>
    <property type="match status" value="1"/>
</dbReference>
<dbReference type="InterPro" id="IPR036390">
    <property type="entry name" value="WH_DNA-bd_sf"/>
</dbReference>
<dbReference type="KEGG" id="gai:IMCC3135_02610"/>
<dbReference type="PANTHER" id="PTHR30537:SF3">
    <property type="entry name" value="TRANSCRIPTIONAL REGULATORY PROTEIN"/>
    <property type="match status" value="1"/>
</dbReference>
<dbReference type="Pfam" id="PF03466">
    <property type="entry name" value="LysR_substrate"/>
    <property type="match status" value="1"/>
</dbReference>
<dbReference type="Gene3D" id="1.10.10.10">
    <property type="entry name" value="Winged helix-like DNA-binding domain superfamily/Winged helix DNA-binding domain"/>
    <property type="match status" value="1"/>
</dbReference>
<dbReference type="SUPFAM" id="SSF53850">
    <property type="entry name" value="Periplasmic binding protein-like II"/>
    <property type="match status" value="1"/>
</dbReference>
<dbReference type="Gene3D" id="3.40.190.290">
    <property type="match status" value="1"/>
</dbReference>
<dbReference type="InterPro" id="IPR005119">
    <property type="entry name" value="LysR_subst-bd"/>
</dbReference>
<evidence type="ECO:0000256" key="2">
    <source>
        <dbReference type="ARBA" id="ARBA00023015"/>
    </source>
</evidence>
<dbReference type="GO" id="GO:0003700">
    <property type="term" value="F:DNA-binding transcription factor activity"/>
    <property type="evidence" value="ECO:0007669"/>
    <property type="project" value="InterPro"/>
</dbReference>
<keyword evidence="3" id="KW-0238">DNA-binding</keyword>
<dbReference type="AlphaFoldDB" id="A0A2Z2NJF8"/>
<gene>
    <name evidence="6" type="primary">cysL_1</name>
    <name evidence="6" type="ORF">IMCC3135_02610</name>
</gene>
<comment type="similarity">
    <text evidence="1">Belongs to the LysR transcriptional regulatory family.</text>
</comment>
<dbReference type="InterPro" id="IPR036388">
    <property type="entry name" value="WH-like_DNA-bd_sf"/>
</dbReference>